<dbReference type="SMART" id="SM00822">
    <property type="entry name" value="PKS_KR"/>
    <property type="match status" value="1"/>
</dbReference>
<organism evidence="3 4">
    <name type="scientific">Sphingosinicella rhizophila</name>
    <dbReference type="NCBI Taxonomy" id="3050082"/>
    <lineage>
        <taxon>Bacteria</taxon>
        <taxon>Pseudomonadati</taxon>
        <taxon>Pseudomonadota</taxon>
        <taxon>Alphaproteobacteria</taxon>
        <taxon>Sphingomonadales</taxon>
        <taxon>Sphingosinicellaceae</taxon>
        <taxon>Sphingosinicella</taxon>
    </lineage>
</organism>
<protein>
    <submittedName>
        <fullName evidence="3">SDR family NAD(P)-dependent oxidoreductase</fullName>
    </submittedName>
</protein>
<evidence type="ECO:0000256" key="1">
    <source>
        <dbReference type="SAM" id="SignalP"/>
    </source>
</evidence>
<gene>
    <name evidence="3" type="ORF">RQX22_14925</name>
</gene>
<dbReference type="SUPFAM" id="SSF51735">
    <property type="entry name" value="NAD(P)-binding Rossmann-fold domains"/>
    <property type="match status" value="1"/>
</dbReference>
<dbReference type="RefSeq" id="WP_315727352.1">
    <property type="nucleotide sequence ID" value="NZ_JAVUPU010000008.1"/>
</dbReference>
<evidence type="ECO:0000259" key="2">
    <source>
        <dbReference type="SMART" id="SM00822"/>
    </source>
</evidence>
<keyword evidence="4" id="KW-1185">Reference proteome</keyword>
<dbReference type="Pfam" id="PF00106">
    <property type="entry name" value="adh_short"/>
    <property type="match status" value="1"/>
</dbReference>
<feature type="chain" id="PRO_5047415574" evidence="1">
    <location>
        <begin position="23"/>
        <end position="321"/>
    </location>
</feature>
<dbReference type="PANTHER" id="PTHR43313">
    <property type="entry name" value="SHORT-CHAIN DEHYDROGENASE/REDUCTASE FAMILY 9C"/>
    <property type="match status" value="1"/>
</dbReference>
<keyword evidence="1" id="KW-0732">Signal</keyword>
<feature type="signal peptide" evidence="1">
    <location>
        <begin position="1"/>
        <end position="22"/>
    </location>
</feature>
<evidence type="ECO:0000313" key="4">
    <source>
        <dbReference type="Proteomes" id="UP001259572"/>
    </source>
</evidence>
<proteinExistence type="predicted"/>
<name>A0ABU3QAA1_9SPHN</name>
<dbReference type="InterPro" id="IPR002347">
    <property type="entry name" value="SDR_fam"/>
</dbReference>
<accession>A0ABU3QAA1</accession>
<feature type="domain" description="Ketoreductase" evidence="2">
    <location>
        <begin position="29"/>
        <end position="207"/>
    </location>
</feature>
<reference evidence="3 4" key="1">
    <citation type="submission" date="2023-05" db="EMBL/GenBank/DDBJ databases">
        <authorList>
            <person name="Guo Y."/>
        </authorList>
    </citation>
    <scope>NUCLEOTIDE SEQUENCE [LARGE SCALE GENOMIC DNA]</scope>
    <source>
        <strain evidence="3 4">GR2756</strain>
    </source>
</reference>
<dbReference type="PRINTS" id="PR00081">
    <property type="entry name" value="GDHRDH"/>
</dbReference>
<dbReference type="PANTHER" id="PTHR43313:SF1">
    <property type="entry name" value="3BETA-HYDROXYSTEROID DEHYDROGENASE DHS-16"/>
    <property type="match status" value="1"/>
</dbReference>
<dbReference type="InterPro" id="IPR036291">
    <property type="entry name" value="NAD(P)-bd_dom_sf"/>
</dbReference>
<comment type="caution">
    <text evidence="3">The sequence shown here is derived from an EMBL/GenBank/DDBJ whole genome shotgun (WGS) entry which is preliminary data.</text>
</comment>
<evidence type="ECO:0000313" key="3">
    <source>
        <dbReference type="EMBL" id="MDT9600252.1"/>
    </source>
</evidence>
<dbReference type="Gene3D" id="3.40.50.720">
    <property type="entry name" value="NAD(P)-binding Rossmann-like Domain"/>
    <property type="match status" value="1"/>
</dbReference>
<dbReference type="EMBL" id="JAVUPU010000008">
    <property type="protein sequence ID" value="MDT9600252.1"/>
    <property type="molecule type" value="Genomic_DNA"/>
</dbReference>
<dbReference type="InterPro" id="IPR057326">
    <property type="entry name" value="KR_dom"/>
</dbReference>
<dbReference type="Proteomes" id="UP001259572">
    <property type="component" value="Unassembled WGS sequence"/>
</dbReference>
<sequence length="321" mass="34813">MHRVKLFIFTIAALLFSQAALAQAPGKQKAVLVTGASTGIGATLAEYLSQRGFYVYAGARKEEDLKRLEAMDNVSAVRLDITKQAEIDAAVAFVRAQGRGLHGVVNNAGVAAVGELMKISEEDILWQHDINILGAMRVDRAFLPLLKESKGRTLVIGSLSGFVTGPGGGAFSMTKFATEAYAETLAMELAGEGVKAGIVDPGSFRARGRERVAIKMLTGEWDLNAKLTPEQEKIIAGVRATEDKRKEPIEVAEQVYHFLTSDTPRVRYMASPDKKTVDMVYRAALRRIAQLNASQPAYALTRDELVTMLDELLVEEASGGK</sequence>